<accession>A0A7S1R5G1</accession>
<keyword evidence="1" id="KW-0732">Signal</keyword>
<organism evidence="2">
    <name type="scientific">Alexandrium catenella</name>
    <name type="common">Red tide dinoflagellate</name>
    <name type="synonym">Gonyaulax catenella</name>
    <dbReference type="NCBI Taxonomy" id="2925"/>
    <lineage>
        <taxon>Eukaryota</taxon>
        <taxon>Sar</taxon>
        <taxon>Alveolata</taxon>
        <taxon>Dinophyceae</taxon>
        <taxon>Gonyaulacales</taxon>
        <taxon>Pyrocystaceae</taxon>
        <taxon>Alexandrium</taxon>
    </lineage>
</organism>
<feature type="signal peptide" evidence="1">
    <location>
        <begin position="1"/>
        <end position="20"/>
    </location>
</feature>
<name>A0A7S1R5G1_ALECA</name>
<reference evidence="2" key="1">
    <citation type="submission" date="2021-01" db="EMBL/GenBank/DDBJ databases">
        <authorList>
            <person name="Corre E."/>
            <person name="Pelletier E."/>
            <person name="Niang G."/>
            <person name="Scheremetjew M."/>
            <person name="Finn R."/>
            <person name="Kale V."/>
            <person name="Holt S."/>
            <person name="Cochrane G."/>
            <person name="Meng A."/>
            <person name="Brown T."/>
            <person name="Cohen L."/>
        </authorList>
    </citation>
    <scope>NUCLEOTIDE SEQUENCE</scope>
    <source>
        <strain evidence="2">OF101</strain>
    </source>
</reference>
<dbReference type="AlphaFoldDB" id="A0A7S1R5G1"/>
<sequence length="304" mass="33698">MACSRLALPLLAAAALPCSSLRTDANVSAYVGPIRHLFVAGTVGTGLEFFQQIMKECVENEVCETRRPDFYTSVKYQQDSEEELRKAWVRERPTTGRLVPMNLVSPNEDRFPDELFLHPFSGQAQQGNQNPNLPLYEKVADSIGDSFKVLVLTRASAEDLLAAVMRLTKKGAEEAEVQEADNIRALSAQLRELPKTTYRCQTFEDLASYGPHMHRMLNLEQQEGNDAVDAAVKVADHVGHGCGKAQKKVSKSKKCPSEAPFLRRALDELESLCRPSDVGARGVNLNELPQSAETYASKIQWMMG</sequence>
<evidence type="ECO:0000256" key="1">
    <source>
        <dbReference type="SAM" id="SignalP"/>
    </source>
</evidence>
<feature type="chain" id="PRO_5031363418" evidence="1">
    <location>
        <begin position="21"/>
        <end position="304"/>
    </location>
</feature>
<evidence type="ECO:0000313" key="2">
    <source>
        <dbReference type="EMBL" id="CAD9156474.1"/>
    </source>
</evidence>
<dbReference type="EMBL" id="HBGE01057018">
    <property type="protein sequence ID" value="CAD9156474.1"/>
    <property type="molecule type" value="Transcribed_RNA"/>
</dbReference>
<protein>
    <submittedName>
        <fullName evidence="2">Uncharacterized protein</fullName>
    </submittedName>
</protein>
<gene>
    <name evidence="2" type="ORF">ACAT0790_LOCUS34346</name>
</gene>
<proteinExistence type="predicted"/>